<dbReference type="EMBL" id="CAADFA010000437">
    <property type="protein sequence ID" value="VFJ66822.1"/>
    <property type="molecule type" value="Genomic_DNA"/>
</dbReference>
<accession>A0A450T2X3</accession>
<evidence type="ECO:0000313" key="3">
    <source>
        <dbReference type="EMBL" id="VFK09855.1"/>
    </source>
</evidence>
<dbReference type="EMBL" id="CAADEZ010000268">
    <property type="protein sequence ID" value="VFJ60644.1"/>
    <property type="molecule type" value="Genomic_DNA"/>
</dbReference>
<protein>
    <submittedName>
        <fullName evidence="1">Uncharacterized protein</fullName>
    </submittedName>
</protein>
<dbReference type="AlphaFoldDB" id="A0A450T2X3"/>
<organism evidence="1">
    <name type="scientific">Candidatus Kentrum sp. FM</name>
    <dbReference type="NCBI Taxonomy" id="2126340"/>
    <lineage>
        <taxon>Bacteria</taxon>
        <taxon>Pseudomonadati</taxon>
        <taxon>Pseudomonadota</taxon>
        <taxon>Gammaproteobacteria</taxon>
        <taxon>Candidatus Kentrum</taxon>
    </lineage>
</organism>
<gene>
    <name evidence="1" type="ORF">BECKFM1743A_GA0114220_102683</name>
    <name evidence="3" type="ORF">BECKFM1743B_GA0114221_101186</name>
    <name evidence="2" type="ORF">BECKFM1743C_GA0114222_104372</name>
</gene>
<sequence>MKELTPTALFRLSVIGALVSRERLARGELKSELERLAARHSSPRLIPHPPVGQDHRRLATPIANMVSTDSSPNPARIAARVSCSFTRNRS</sequence>
<evidence type="ECO:0000313" key="2">
    <source>
        <dbReference type="EMBL" id="VFJ66822.1"/>
    </source>
</evidence>
<dbReference type="EMBL" id="CAADFL010000118">
    <property type="protein sequence ID" value="VFK09855.1"/>
    <property type="molecule type" value="Genomic_DNA"/>
</dbReference>
<proteinExistence type="predicted"/>
<evidence type="ECO:0000313" key="1">
    <source>
        <dbReference type="EMBL" id="VFJ60644.1"/>
    </source>
</evidence>
<reference evidence="1" key="1">
    <citation type="submission" date="2019-02" db="EMBL/GenBank/DDBJ databases">
        <authorList>
            <person name="Gruber-Vodicka R. H."/>
            <person name="Seah K. B. B."/>
        </authorList>
    </citation>
    <scope>NUCLEOTIDE SEQUENCE</scope>
    <source>
        <strain evidence="1">BECK_BZ163</strain>
        <strain evidence="3">BECK_BZ164</strain>
        <strain evidence="2">BECK_BZ165</strain>
    </source>
</reference>
<name>A0A450T2X3_9GAMM</name>